<gene>
    <name evidence="14" type="primary">NDC1</name>
    <name evidence="14" type="ORF">DBV05_g6268</name>
</gene>
<evidence type="ECO:0000256" key="4">
    <source>
        <dbReference type="ARBA" id="ARBA00022448"/>
    </source>
</evidence>
<feature type="transmembrane region" description="Helical" evidence="13">
    <location>
        <begin position="91"/>
        <end position="116"/>
    </location>
</feature>
<sequence>MAAKARPYRGFMSPFLHRQFGYVMGLTLAICYAYALWQGQFNSWIWVWFFAGIRALFLFIGFLFTLCLTMAHTHSGERTNPSELQTFTQYLYSFSTLSTFVCYAGSAYWFAMVYILSQPEKSNLGIVDPGKTYERSRMNERPLYLYTMFLQLAAVQAVFHLYRDYGRLRLPFNNPASAEGVPSRSRQVALKKSLLPILHDSISRVGLFLIFGNVTYFLFLRRLVWSIGYPFAKVRDSTILGNKPRPGFNPFELTGRLAVEGIMLTYLWEFATTAMTIYLSKEPVKKDAEHKPMPITNDSKDPNGSLLSGLRAKKDLLRTYAFWELAIISQRFPDRRAAIYKEIDTKTFKAVLEACLAEITAVKGRIEAVSAPPPPPPPTEVEMAQQRLQHGYAHRPLIAEPLKADDIFAPVDAPVGRAAKEFRRAKDFAKAQGKHPGPHPFAPIVQEEIPRLIENTTQKLPQASAVQASLQQLLRSPFGAPFRQTFARRAAVIALGSPHSRATTVVNAVTALTQLALRSIKEDVYGVVNRDVVVIIRTFIAVLTSLDSFVKTGLDVHWSDVAYDEKESRRYKNMGEVGEVVAALRTGLKEVLGQFEMYLRGMEMSEKELREAKELLAAVKVGADDQ</sequence>
<comment type="similarity">
    <text evidence="3">Belongs to the NDC1 family.</text>
</comment>
<dbReference type="Pfam" id="PF09531">
    <property type="entry name" value="Ndc1_Nup"/>
    <property type="match status" value="1"/>
</dbReference>
<reference evidence="14 15" key="1">
    <citation type="journal article" date="2019" name="Sci. Rep.">
        <title>A multi-omics analysis of the grapevine pathogen Lasiodiplodia theobromae reveals that temperature affects the expression of virulence- and pathogenicity-related genes.</title>
        <authorList>
            <person name="Felix C."/>
            <person name="Meneses R."/>
            <person name="Goncalves M.F.M."/>
            <person name="Tilleman L."/>
            <person name="Duarte A.S."/>
            <person name="Jorrin-Novo J.V."/>
            <person name="Van de Peer Y."/>
            <person name="Deforce D."/>
            <person name="Van Nieuwerburgh F."/>
            <person name="Esteves A.C."/>
            <person name="Alves A."/>
        </authorList>
    </citation>
    <scope>NUCLEOTIDE SEQUENCE [LARGE SCALE GENOMIC DNA]</scope>
    <source>
        <strain evidence="14 15">LA-SOL3</strain>
    </source>
</reference>
<proteinExistence type="inferred from homology"/>
<dbReference type="GO" id="GO:0005816">
    <property type="term" value="C:spindle pole body"/>
    <property type="evidence" value="ECO:0007669"/>
    <property type="project" value="TreeGrafter"/>
</dbReference>
<evidence type="ECO:0000256" key="9">
    <source>
        <dbReference type="ARBA" id="ARBA00023010"/>
    </source>
</evidence>
<keyword evidence="9" id="KW-0811">Translocation</keyword>
<evidence type="ECO:0000256" key="11">
    <source>
        <dbReference type="ARBA" id="ARBA00023136"/>
    </source>
</evidence>
<keyword evidence="15" id="KW-1185">Reference proteome</keyword>
<protein>
    <submittedName>
        <fullName evidence="14">Nucleoporin NDC1</fullName>
    </submittedName>
</protein>
<name>A0A5N5DBR5_9PEZI</name>
<evidence type="ECO:0000256" key="5">
    <source>
        <dbReference type="ARBA" id="ARBA00022692"/>
    </source>
</evidence>
<dbReference type="GO" id="GO:0051028">
    <property type="term" value="P:mRNA transport"/>
    <property type="evidence" value="ECO:0007669"/>
    <property type="project" value="UniProtKB-KW"/>
</dbReference>
<keyword evidence="12" id="KW-0539">Nucleus</keyword>
<dbReference type="OrthoDB" id="67850at2759"/>
<evidence type="ECO:0000256" key="3">
    <source>
        <dbReference type="ARBA" id="ARBA00005760"/>
    </source>
</evidence>
<dbReference type="PANTHER" id="PTHR13269">
    <property type="entry name" value="NUCLEOPORIN NDC1"/>
    <property type="match status" value="1"/>
</dbReference>
<keyword evidence="10" id="KW-0906">Nuclear pore complex</keyword>
<keyword evidence="7" id="KW-0653">Protein transport</keyword>
<comment type="subcellular location">
    <subcellularLocation>
        <location evidence="1">Nucleus membrane</location>
        <topology evidence="1">Multi-pass membrane protein</topology>
    </subcellularLocation>
    <subcellularLocation>
        <location evidence="2">Nucleus</location>
        <location evidence="2">Nuclear pore complex</location>
    </subcellularLocation>
</comment>
<dbReference type="AlphaFoldDB" id="A0A5N5DBR5"/>
<evidence type="ECO:0000256" key="1">
    <source>
        <dbReference type="ARBA" id="ARBA00004232"/>
    </source>
</evidence>
<dbReference type="GO" id="GO:0070762">
    <property type="term" value="C:nuclear pore transmembrane ring"/>
    <property type="evidence" value="ECO:0007669"/>
    <property type="project" value="TreeGrafter"/>
</dbReference>
<accession>A0A5N5DBR5</accession>
<keyword evidence="11 13" id="KW-0472">Membrane</keyword>
<keyword evidence="6" id="KW-0509">mRNA transport</keyword>
<dbReference type="GO" id="GO:0070631">
    <property type="term" value="P:spindle pole body localization"/>
    <property type="evidence" value="ECO:0007669"/>
    <property type="project" value="TreeGrafter"/>
</dbReference>
<evidence type="ECO:0000256" key="6">
    <source>
        <dbReference type="ARBA" id="ARBA00022816"/>
    </source>
</evidence>
<dbReference type="PANTHER" id="PTHR13269:SF6">
    <property type="entry name" value="NUCLEOPORIN NDC1"/>
    <property type="match status" value="1"/>
</dbReference>
<organism evidence="14 15">
    <name type="scientific">Lasiodiplodia theobromae</name>
    <dbReference type="NCBI Taxonomy" id="45133"/>
    <lineage>
        <taxon>Eukaryota</taxon>
        <taxon>Fungi</taxon>
        <taxon>Dikarya</taxon>
        <taxon>Ascomycota</taxon>
        <taxon>Pezizomycotina</taxon>
        <taxon>Dothideomycetes</taxon>
        <taxon>Dothideomycetes incertae sedis</taxon>
        <taxon>Botryosphaeriales</taxon>
        <taxon>Botryosphaeriaceae</taxon>
        <taxon>Lasiodiplodia</taxon>
    </lineage>
</organism>
<dbReference type="GO" id="GO:0031965">
    <property type="term" value="C:nuclear membrane"/>
    <property type="evidence" value="ECO:0007669"/>
    <property type="project" value="UniProtKB-SubCell"/>
</dbReference>
<dbReference type="GO" id="GO:0106166">
    <property type="term" value="F:spindle pole body-nuclear membrane anchor activity"/>
    <property type="evidence" value="ECO:0007669"/>
    <property type="project" value="TreeGrafter"/>
</dbReference>
<keyword evidence="5 13" id="KW-0812">Transmembrane</keyword>
<dbReference type="Proteomes" id="UP000325902">
    <property type="component" value="Unassembled WGS sequence"/>
</dbReference>
<dbReference type="EMBL" id="VCHE01000036">
    <property type="protein sequence ID" value="KAB2575095.1"/>
    <property type="molecule type" value="Genomic_DNA"/>
</dbReference>
<evidence type="ECO:0000256" key="10">
    <source>
        <dbReference type="ARBA" id="ARBA00023132"/>
    </source>
</evidence>
<feature type="transmembrane region" description="Helical" evidence="13">
    <location>
        <begin position="44"/>
        <end position="71"/>
    </location>
</feature>
<keyword evidence="4" id="KW-0813">Transport</keyword>
<comment type="caution">
    <text evidence="14">The sequence shown here is derived from an EMBL/GenBank/DDBJ whole genome shotgun (WGS) entry which is preliminary data.</text>
</comment>
<keyword evidence="8 13" id="KW-1133">Transmembrane helix</keyword>
<evidence type="ECO:0000256" key="13">
    <source>
        <dbReference type="SAM" id="Phobius"/>
    </source>
</evidence>
<evidence type="ECO:0000313" key="15">
    <source>
        <dbReference type="Proteomes" id="UP000325902"/>
    </source>
</evidence>
<evidence type="ECO:0000256" key="7">
    <source>
        <dbReference type="ARBA" id="ARBA00022927"/>
    </source>
</evidence>
<evidence type="ECO:0000256" key="2">
    <source>
        <dbReference type="ARBA" id="ARBA00004567"/>
    </source>
</evidence>
<dbReference type="GO" id="GO:0006999">
    <property type="term" value="P:nuclear pore organization"/>
    <property type="evidence" value="ECO:0007669"/>
    <property type="project" value="TreeGrafter"/>
</dbReference>
<feature type="transmembrane region" description="Helical" evidence="13">
    <location>
        <begin position="20"/>
        <end position="37"/>
    </location>
</feature>
<dbReference type="GO" id="GO:0015031">
    <property type="term" value="P:protein transport"/>
    <property type="evidence" value="ECO:0007669"/>
    <property type="project" value="UniProtKB-KW"/>
</dbReference>
<dbReference type="InterPro" id="IPR019049">
    <property type="entry name" value="Nucleoporin_prot_Ndc1/Nup"/>
</dbReference>
<evidence type="ECO:0000256" key="8">
    <source>
        <dbReference type="ARBA" id="ARBA00022989"/>
    </source>
</evidence>
<evidence type="ECO:0000313" key="14">
    <source>
        <dbReference type="EMBL" id="KAB2575095.1"/>
    </source>
</evidence>
<feature type="transmembrane region" description="Helical" evidence="13">
    <location>
        <begin position="143"/>
        <end position="162"/>
    </location>
</feature>
<evidence type="ECO:0000256" key="12">
    <source>
        <dbReference type="ARBA" id="ARBA00023242"/>
    </source>
</evidence>